<protein>
    <submittedName>
        <fullName evidence="1">Uncharacterized protein</fullName>
    </submittedName>
</protein>
<name>A0AAN6UEW1_9PEZI</name>
<evidence type="ECO:0000313" key="1">
    <source>
        <dbReference type="EMBL" id="KAK4131763.1"/>
    </source>
</evidence>
<organism evidence="1 2">
    <name type="scientific">Trichocladium antarcticum</name>
    <dbReference type="NCBI Taxonomy" id="1450529"/>
    <lineage>
        <taxon>Eukaryota</taxon>
        <taxon>Fungi</taxon>
        <taxon>Dikarya</taxon>
        <taxon>Ascomycota</taxon>
        <taxon>Pezizomycotina</taxon>
        <taxon>Sordariomycetes</taxon>
        <taxon>Sordariomycetidae</taxon>
        <taxon>Sordariales</taxon>
        <taxon>Chaetomiaceae</taxon>
        <taxon>Trichocladium</taxon>
    </lineage>
</organism>
<dbReference type="Proteomes" id="UP001304895">
    <property type="component" value="Unassembled WGS sequence"/>
</dbReference>
<sequence>MSLLIDGGAPLQRASPSVHLLACCLAVGNRTAGKNRPLHGLQHSIDAAVCRSWWVVLVLVLGGQLTYTSVTVLV</sequence>
<dbReference type="AlphaFoldDB" id="A0AAN6UEW1"/>
<gene>
    <name evidence="1" type="ORF">BT67DRAFT_150556</name>
</gene>
<comment type="caution">
    <text evidence="1">The sequence shown here is derived from an EMBL/GenBank/DDBJ whole genome shotgun (WGS) entry which is preliminary data.</text>
</comment>
<dbReference type="EMBL" id="MU853422">
    <property type="protein sequence ID" value="KAK4131763.1"/>
    <property type="molecule type" value="Genomic_DNA"/>
</dbReference>
<proteinExistence type="predicted"/>
<accession>A0AAN6UEW1</accession>
<reference evidence="1" key="1">
    <citation type="journal article" date="2023" name="Mol. Phylogenet. Evol.">
        <title>Genome-scale phylogeny and comparative genomics of the fungal order Sordariales.</title>
        <authorList>
            <person name="Hensen N."/>
            <person name="Bonometti L."/>
            <person name="Westerberg I."/>
            <person name="Brannstrom I.O."/>
            <person name="Guillou S."/>
            <person name="Cros-Aarteil S."/>
            <person name="Calhoun S."/>
            <person name="Haridas S."/>
            <person name="Kuo A."/>
            <person name="Mondo S."/>
            <person name="Pangilinan J."/>
            <person name="Riley R."/>
            <person name="LaButti K."/>
            <person name="Andreopoulos B."/>
            <person name="Lipzen A."/>
            <person name="Chen C."/>
            <person name="Yan M."/>
            <person name="Daum C."/>
            <person name="Ng V."/>
            <person name="Clum A."/>
            <person name="Steindorff A."/>
            <person name="Ohm R.A."/>
            <person name="Martin F."/>
            <person name="Silar P."/>
            <person name="Natvig D.O."/>
            <person name="Lalanne C."/>
            <person name="Gautier V."/>
            <person name="Ament-Velasquez S.L."/>
            <person name="Kruys A."/>
            <person name="Hutchinson M.I."/>
            <person name="Powell A.J."/>
            <person name="Barry K."/>
            <person name="Miller A.N."/>
            <person name="Grigoriev I.V."/>
            <person name="Debuchy R."/>
            <person name="Gladieux P."/>
            <person name="Hiltunen Thoren M."/>
            <person name="Johannesson H."/>
        </authorList>
    </citation>
    <scope>NUCLEOTIDE SEQUENCE</scope>
    <source>
        <strain evidence="1">CBS 123565</strain>
    </source>
</reference>
<reference evidence="1" key="2">
    <citation type="submission" date="2023-05" db="EMBL/GenBank/DDBJ databases">
        <authorList>
            <consortium name="Lawrence Berkeley National Laboratory"/>
            <person name="Steindorff A."/>
            <person name="Hensen N."/>
            <person name="Bonometti L."/>
            <person name="Westerberg I."/>
            <person name="Brannstrom I.O."/>
            <person name="Guillou S."/>
            <person name="Cros-Aarteil S."/>
            <person name="Calhoun S."/>
            <person name="Haridas S."/>
            <person name="Kuo A."/>
            <person name="Mondo S."/>
            <person name="Pangilinan J."/>
            <person name="Riley R."/>
            <person name="Labutti K."/>
            <person name="Andreopoulos B."/>
            <person name="Lipzen A."/>
            <person name="Chen C."/>
            <person name="Yanf M."/>
            <person name="Daum C."/>
            <person name="Ng V."/>
            <person name="Clum A."/>
            <person name="Ohm R."/>
            <person name="Martin F."/>
            <person name="Silar P."/>
            <person name="Natvig D."/>
            <person name="Lalanne C."/>
            <person name="Gautier V."/>
            <person name="Ament-Velasquez S.L."/>
            <person name="Kruys A."/>
            <person name="Hutchinson M.I."/>
            <person name="Powell A.J."/>
            <person name="Barry K."/>
            <person name="Miller A.N."/>
            <person name="Grigoriev I.V."/>
            <person name="Debuchy R."/>
            <person name="Gladieux P."/>
            <person name="Thoren M.H."/>
            <person name="Johannesson H."/>
        </authorList>
    </citation>
    <scope>NUCLEOTIDE SEQUENCE</scope>
    <source>
        <strain evidence="1">CBS 123565</strain>
    </source>
</reference>
<evidence type="ECO:0000313" key="2">
    <source>
        <dbReference type="Proteomes" id="UP001304895"/>
    </source>
</evidence>
<keyword evidence="2" id="KW-1185">Reference proteome</keyword>